<name>A0ACC0TV57_9AGAM</name>
<sequence>MGSWFPRGSSGSNAGDSKGVWVSTAFSGSGGLPSVEEASDSDGANAQVSTPNSPTLVNTSLHLPSPLQPTPCTALRLLTEDLTPVDASSPLSILYSPEAPPPSPTTAQPIPGNFVPIGTPPQAQNEQQQADHPPLPEGFLDHPPCTAFRFHPHQYFVLPTTNRSCKQWRPLHDLNHQDYLSHIPTTDQLARHTFTDTFTTTFHAHIIHTFAVEPSNAALATEYNLTPFGICSNVGIYALDADFPLRHIAYIFNTSLFRKLLTLPAVYHPAYEGSFCLSIVHDFLDGCLTFAYSYLHFEENSNCVSLHHYSTYMVDTIHFNPQLLHFCFMPCIPPNPLKLIERYRLETIDLVHGS</sequence>
<accession>A0ACC0TV57</accession>
<protein>
    <submittedName>
        <fullName evidence="1">Uncharacterized protein</fullName>
    </submittedName>
</protein>
<dbReference type="EMBL" id="JAGFNK010000577">
    <property type="protein sequence ID" value="KAI9448644.1"/>
    <property type="molecule type" value="Genomic_DNA"/>
</dbReference>
<proteinExistence type="predicted"/>
<reference evidence="1" key="1">
    <citation type="submission" date="2021-03" db="EMBL/GenBank/DDBJ databases">
        <title>Evolutionary priming and transition to the ectomycorrhizal habit in an iconic lineage of mushroom-forming fungi: is preadaptation a requirement?</title>
        <authorList>
            <consortium name="DOE Joint Genome Institute"/>
            <person name="Looney B.P."/>
            <person name="Miyauchi S."/>
            <person name="Morin E."/>
            <person name="Drula E."/>
            <person name="Courty P.E."/>
            <person name="Chicoki N."/>
            <person name="Fauchery L."/>
            <person name="Kohler A."/>
            <person name="Kuo A."/>
            <person name="LaButti K."/>
            <person name="Pangilinan J."/>
            <person name="Lipzen A."/>
            <person name="Riley R."/>
            <person name="Andreopoulos W."/>
            <person name="He G."/>
            <person name="Johnson J."/>
            <person name="Barry K.W."/>
            <person name="Grigoriev I.V."/>
            <person name="Nagy L."/>
            <person name="Hibbett D."/>
            <person name="Henrissat B."/>
            <person name="Matheny P.B."/>
            <person name="Labbe J."/>
            <person name="Martin A.F."/>
        </authorList>
    </citation>
    <scope>NUCLEOTIDE SEQUENCE</scope>
    <source>
        <strain evidence="1">BPL698</strain>
    </source>
</reference>
<evidence type="ECO:0000313" key="1">
    <source>
        <dbReference type="EMBL" id="KAI9448644.1"/>
    </source>
</evidence>
<gene>
    <name evidence="1" type="ORF">F5148DRAFT_1292212</name>
</gene>
<dbReference type="Proteomes" id="UP001207468">
    <property type="component" value="Unassembled WGS sequence"/>
</dbReference>
<comment type="caution">
    <text evidence="1">The sequence shown here is derived from an EMBL/GenBank/DDBJ whole genome shotgun (WGS) entry which is preliminary data.</text>
</comment>
<organism evidence="1 2">
    <name type="scientific">Russula earlei</name>
    <dbReference type="NCBI Taxonomy" id="71964"/>
    <lineage>
        <taxon>Eukaryota</taxon>
        <taxon>Fungi</taxon>
        <taxon>Dikarya</taxon>
        <taxon>Basidiomycota</taxon>
        <taxon>Agaricomycotina</taxon>
        <taxon>Agaricomycetes</taxon>
        <taxon>Russulales</taxon>
        <taxon>Russulaceae</taxon>
        <taxon>Russula</taxon>
    </lineage>
</organism>
<evidence type="ECO:0000313" key="2">
    <source>
        <dbReference type="Proteomes" id="UP001207468"/>
    </source>
</evidence>
<keyword evidence="2" id="KW-1185">Reference proteome</keyword>